<dbReference type="AlphaFoldDB" id="A0A9W4SUH9"/>
<dbReference type="Gene3D" id="1.10.150.50">
    <property type="entry name" value="Transcription Factor, Ets-1"/>
    <property type="match status" value="1"/>
</dbReference>
<comment type="caution">
    <text evidence="3">The sequence shown here is derived from an EMBL/GenBank/DDBJ whole genome shotgun (WGS) entry which is preliminary data.</text>
</comment>
<dbReference type="InterPro" id="IPR027417">
    <property type="entry name" value="P-loop_NTPase"/>
</dbReference>
<organism evidence="3 4">
    <name type="scientific">Funneliformis geosporum</name>
    <dbReference type="NCBI Taxonomy" id="1117311"/>
    <lineage>
        <taxon>Eukaryota</taxon>
        <taxon>Fungi</taxon>
        <taxon>Fungi incertae sedis</taxon>
        <taxon>Mucoromycota</taxon>
        <taxon>Glomeromycotina</taxon>
        <taxon>Glomeromycetes</taxon>
        <taxon>Glomerales</taxon>
        <taxon>Glomeraceae</taxon>
        <taxon>Funneliformis</taxon>
    </lineage>
</organism>
<dbReference type="EMBL" id="CAMKVN010002609">
    <property type="protein sequence ID" value="CAI2181823.1"/>
    <property type="molecule type" value="Genomic_DNA"/>
</dbReference>
<dbReference type="InterPro" id="IPR021139">
    <property type="entry name" value="NYN"/>
</dbReference>
<dbReference type="Gene3D" id="3.40.50.300">
    <property type="entry name" value="P-loop containing nucleotide triphosphate hydrolases"/>
    <property type="match status" value="1"/>
</dbReference>
<dbReference type="GO" id="GO:0004540">
    <property type="term" value="F:RNA nuclease activity"/>
    <property type="evidence" value="ECO:0007669"/>
    <property type="project" value="InterPro"/>
</dbReference>
<gene>
    <name evidence="3" type="ORF">FWILDA_LOCUS10276</name>
</gene>
<evidence type="ECO:0000313" key="4">
    <source>
        <dbReference type="Proteomes" id="UP001153678"/>
    </source>
</evidence>
<proteinExistence type="predicted"/>
<dbReference type="InterPro" id="IPR041664">
    <property type="entry name" value="AAA_16"/>
</dbReference>
<feature type="non-terminal residue" evidence="3">
    <location>
        <position position="674"/>
    </location>
</feature>
<dbReference type="Gene3D" id="3.40.50.1010">
    <property type="entry name" value="5'-nuclease"/>
    <property type="match status" value="1"/>
</dbReference>
<reference evidence="3" key="1">
    <citation type="submission" date="2022-08" db="EMBL/GenBank/DDBJ databases">
        <authorList>
            <person name="Kallberg Y."/>
            <person name="Tangrot J."/>
            <person name="Rosling A."/>
        </authorList>
    </citation>
    <scope>NUCLEOTIDE SEQUENCE</scope>
    <source>
        <strain evidence="3">Wild A</strain>
    </source>
</reference>
<dbReference type="OrthoDB" id="2449165at2759"/>
<feature type="domain" description="Orc1-like AAA ATPase" evidence="2">
    <location>
        <begin position="513"/>
        <end position="646"/>
    </location>
</feature>
<dbReference type="InterPro" id="IPR013761">
    <property type="entry name" value="SAM/pointed_sf"/>
</dbReference>
<evidence type="ECO:0000259" key="2">
    <source>
        <dbReference type="Pfam" id="PF13191"/>
    </source>
</evidence>
<evidence type="ECO:0000313" key="3">
    <source>
        <dbReference type="EMBL" id="CAI2181823.1"/>
    </source>
</evidence>
<keyword evidence="4" id="KW-1185">Reference proteome</keyword>
<dbReference type="Proteomes" id="UP001153678">
    <property type="component" value="Unassembled WGS sequence"/>
</dbReference>
<evidence type="ECO:0000259" key="1">
    <source>
        <dbReference type="Pfam" id="PF01936"/>
    </source>
</evidence>
<protein>
    <submittedName>
        <fullName evidence="3">6368_t:CDS:1</fullName>
    </submittedName>
</protein>
<accession>A0A9W4SUH9</accession>
<dbReference type="Pfam" id="PF13191">
    <property type="entry name" value="AAA_16"/>
    <property type="match status" value="1"/>
</dbReference>
<dbReference type="PANTHER" id="PTHR36168:SF1">
    <property type="entry name" value="ORC1-LIKE AAA ATPASE DOMAIN-CONTAINING PROTEIN"/>
    <property type="match status" value="1"/>
</dbReference>
<dbReference type="PANTHER" id="PTHR36168">
    <property type="entry name" value="CHROMOSOME 1, WHOLE GENOME SHOTGUN SEQUENCE"/>
    <property type="match status" value="1"/>
</dbReference>
<feature type="domain" description="NYN" evidence="1">
    <location>
        <begin position="253"/>
        <end position="387"/>
    </location>
</feature>
<dbReference type="Pfam" id="PF01936">
    <property type="entry name" value="NYN"/>
    <property type="match status" value="1"/>
</dbReference>
<dbReference type="SUPFAM" id="SSF52540">
    <property type="entry name" value="P-loop containing nucleoside triphosphate hydrolases"/>
    <property type="match status" value="1"/>
</dbReference>
<sequence length="674" mass="77501">MHMLTAIAKGTLPTKVKVQGWNCQELRGFLVSQKNIKYIEKYAKIIIDNQKVDGSSFLLLNNVTLRRWKIPNGPAKLIENLVKQILGNDDVLVVDNIPKKEEVENWNWQKLRKFLESREIQDIEEYAKTIVEKFDASSFLLQDAQTLESWIPGGPALEIEKLVKDIQVAKKSAFPTVKEVLGWKSQKLHEFLKSNCIFDKDIKIITDKVQEDGSYFLLMNSKSLGEWGIDDITARKIETLIEENQVEPNTGEVSILIDHSNLFKQGQKIMEKIVDKPNLRVSYERLQSVILNERNLGGPSEIFYSKYNNNLDEFGAKYGDQGFNVNPIEQRTDMNKEKKVDVSLVIRGMEILENRLPGILVIVTGDSDFLPLVKAAFNRGWKVETWFWSRGLNMEYKSDEFKKNYSLNYLDKHILYARELKLSRELNYNIKDKNVKLLKDKDLLQLFAELKLFGCWRWINDDHLSIAVHTKKQYNEAAIGLGVISILLAIFEEGTRPVINVSDDEFFPRPIIVNHLKAIFQPAKHHSRYYTVYGEHGTGKTTLIRLASREVGHGVVYVDVPHVVNNFGKAFGEAINFAFEEDVSYNKQLRRKLGNTDNESDDPKWVRALIAFQRAAEAYKVKYDRPMVIVYDNISRLDPETIRILQNGAKDNADSRTYIAVFVSSEGSVPKIME</sequence>
<name>A0A9W4SUH9_9GLOM</name>